<evidence type="ECO:0000256" key="1">
    <source>
        <dbReference type="SAM" id="MobiDB-lite"/>
    </source>
</evidence>
<organism evidence="3 4">
    <name type="scientific">Lipingzhangella halophila</name>
    <dbReference type="NCBI Taxonomy" id="1783352"/>
    <lineage>
        <taxon>Bacteria</taxon>
        <taxon>Bacillati</taxon>
        <taxon>Actinomycetota</taxon>
        <taxon>Actinomycetes</taxon>
        <taxon>Streptosporangiales</taxon>
        <taxon>Nocardiopsidaceae</taxon>
        <taxon>Lipingzhangella</taxon>
    </lineage>
</organism>
<dbReference type="EMBL" id="JACHJT010000002">
    <property type="protein sequence ID" value="MBB4935404.1"/>
    <property type="molecule type" value="Genomic_DNA"/>
</dbReference>
<comment type="caution">
    <text evidence="3">The sequence shown here is derived from an EMBL/GenBank/DDBJ whole genome shotgun (WGS) entry which is preliminary data.</text>
</comment>
<proteinExistence type="predicted"/>
<protein>
    <submittedName>
        <fullName evidence="3">Uncharacterized protein</fullName>
    </submittedName>
</protein>
<feature type="region of interest" description="Disordered" evidence="1">
    <location>
        <begin position="1"/>
        <end position="44"/>
    </location>
</feature>
<dbReference type="AlphaFoldDB" id="A0A7W7RNT2"/>
<dbReference type="Proteomes" id="UP000523007">
    <property type="component" value="Unassembled WGS sequence"/>
</dbReference>
<evidence type="ECO:0000256" key="2">
    <source>
        <dbReference type="SAM" id="Phobius"/>
    </source>
</evidence>
<dbReference type="RefSeq" id="WP_184585141.1">
    <property type="nucleotide sequence ID" value="NZ_JACHJT010000002.1"/>
</dbReference>
<evidence type="ECO:0000313" key="3">
    <source>
        <dbReference type="EMBL" id="MBB4935404.1"/>
    </source>
</evidence>
<gene>
    <name evidence="3" type="ORF">F4561_006298</name>
</gene>
<keyword evidence="2" id="KW-1133">Transmembrane helix</keyword>
<keyword evidence="4" id="KW-1185">Reference proteome</keyword>
<keyword evidence="2" id="KW-0812">Transmembrane</keyword>
<accession>A0A7W7RNT2</accession>
<feature type="compositionally biased region" description="Pro residues" evidence="1">
    <location>
        <begin position="1"/>
        <end position="41"/>
    </location>
</feature>
<feature type="transmembrane region" description="Helical" evidence="2">
    <location>
        <begin position="51"/>
        <end position="77"/>
    </location>
</feature>
<keyword evidence="2" id="KW-0472">Membrane</keyword>
<evidence type="ECO:0000313" key="4">
    <source>
        <dbReference type="Proteomes" id="UP000523007"/>
    </source>
</evidence>
<reference evidence="3 4" key="1">
    <citation type="submission" date="2020-08" db="EMBL/GenBank/DDBJ databases">
        <title>Sequencing the genomes of 1000 actinobacteria strains.</title>
        <authorList>
            <person name="Klenk H.-P."/>
        </authorList>
    </citation>
    <scope>NUCLEOTIDE SEQUENCE [LARGE SCALE GENOMIC DNA]</scope>
    <source>
        <strain evidence="3 4">DSM 102030</strain>
    </source>
</reference>
<sequence length="205" mass="20694">MSHPPPPGPPGPGPHVPGGPSYPSPGPPPGAGQQPPGPPTHGPAKKGNGGCLIAAIAGGALALVLIAAGAGVLWYIVGGEPQGSEIVNGDWEGELTLVDYPDTTVGSVEMTMDATDPDLHLIEAQVHDTAGSGRACPMNPTNVLVSDAVLSFDFRNAGCSLEGMATITIDDTTPNNLQVQLENMHTDASGASVWNSAKGELDRVG</sequence>
<name>A0A7W7RNT2_9ACTN</name>